<evidence type="ECO:0000313" key="3">
    <source>
        <dbReference type="EMBL" id="TKW40004.1"/>
    </source>
</evidence>
<accession>A0A4U6WDK8</accession>
<sequence>MASKALLLLALLASAAVLAAAADQQTHDNKPEEATASDAGGVEDDWHGGSGSVDQYGHACEYGCCHRVYHGGCQRCCPPGGARRPEVKN</sequence>
<name>A0A4U6WDK8_SETVI</name>
<evidence type="ECO:0000256" key="2">
    <source>
        <dbReference type="SAM" id="SignalP"/>
    </source>
</evidence>
<protein>
    <recommendedName>
        <fullName evidence="5">Glycine-rich protein</fullName>
    </recommendedName>
</protein>
<dbReference type="Proteomes" id="UP000298652">
    <property type="component" value="Chromosome 1"/>
</dbReference>
<evidence type="ECO:0000313" key="4">
    <source>
        <dbReference type="Proteomes" id="UP000298652"/>
    </source>
</evidence>
<dbReference type="EMBL" id="CM016552">
    <property type="protein sequence ID" value="TKW40004.1"/>
    <property type="molecule type" value="Genomic_DNA"/>
</dbReference>
<keyword evidence="2" id="KW-0732">Signal</keyword>
<gene>
    <name evidence="3" type="ORF">SEVIR_1G217200v2</name>
</gene>
<dbReference type="OMA" id="CEYGCCH"/>
<dbReference type="Gramene" id="TKW40004">
    <property type="protein sequence ID" value="TKW40004"/>
    <property type="gene ID" value="SEVIR_1G217200v2"/>
</dbReference>
<feature type="region of interest" description="Disordered" evidence="1">
    <location>
        <begin position="21"/>
        <end position="48"/>
    </location>
</feature>
<evidence type="ECO:0000256" key="1">
    <source>
        <dbReference type="SAM" id="MobiDB-lite"/>
    </source>
</evidence>
<feature type="chain" id="PRO_5020959695" description="Glycine-rich protein" evidence="2">
    <location>
        <begin position="22"/>
        <end position="89"/>
    </location>
</feature>
<feature type="signal peptide" evidence="2">
    <location>
        <begin position="1"/>
        <end position="21"/>
    </location>
</feature>
<evidence type="ECO:0008006" key="5">
    <source>
        <dbReference type="Google" id="ProtNLM"/>
    </source>
</evidence>
<keyword evidence="4" id="KW-1185">Reference proteome</keyword>
<reference evidence="3" key="1">
    <citation type="submission" date="2019-03" db="EMBL/GenBank/DDBJ databases">
        <title>WGS assembly of Setaria viridis.</title>
        <authorList>
            <person name="Huang P."/>
            <person name="Jenkins J."/>
            <person name="Grimwood J."/>
            <person name="Barry K."/>
            <person name="Healey A."/>
            <person name="Mamidi S."/>
            <person name="Sreedasyam A."/>
            <person name="Shu S."/>
            <person name="Feldman M."/>
            <person name="Wu J."/>
            <person name="Yu Y."/>
            <person name="Chen C."/>
            <person name="Johnson J."/>
            <person name="Rokhsar D."/>
            <person name="Baxter I."/>
            <person name="Schmutz J."/>
            <person name="Brutnell T."/>
            <person name="Kellogg E."/>
        </authorList>
    </citation>
    <scope>NUCLEOTIDE SEQUENCE [LARGE SCALE GENOMIC DNA]</scope>
</reference>
<dbReference type="AlphaFoldDB" id="A0A4U6WDK8"/>
<proteinExistence type="predicted"/>
<organism evidence="3 4">
    <name type="scientific">Setaria viridis</name>
    <name type="common">Green bristlegrass</name>
    <name type="synonym">Setaria italica subsp. viridis</name>
    <dbReference type="NCBI Taxonomy" id="4556"/>
    <lineage>
        <taxon>Eukaryota</taxon>
        <taxon>Viridiplantae</taxon>
        <taxon>Streptophyta</taxon>
        <taxon>Embryophyta</taxon>
        <taxon>Tracheophyta</taxon>
        <taxon>Spermatophyta</taxon>
        <taxon>Magnoliopsida</taxon>
        <taxon>Liliopsida</taxon>
        <taxon>Poales</taxon>
        <taxon>Poaceae</taxon>
        <taxon>PACMAD clade</taxon>
        <taxon>Panicoideae</taxon>
        <taxon>Panicodae</taxon>
        <taxon>Paniceae</taxon>
        <taxon>Cenchrinae</taxon>
        <taxon>Setaria</taxon>
    </lineage>
</organism>